<sequence length="163" mass="18219">MPNLKDMDAKEKNRNNKCILAVWNSGTKGKTETVREFAKLLLATYTNYIEIFPIPASIPSKNDFRLVVNINGLIVGIESQGDPKTGLEKRLLELSDIYKCDLIVCTCRTRGETVWAVDSVAGSRGYETIWSSTYQVVGKNQQQVSNNLKAKHLLELLNSLGKI</sequence>
<comment type="caution">
    <text evidence="1">The sequence shown here is derived from an EMBL/GenBank/DDBJ whole genome shotgun (WGS) entry which is preliminary data.</text>
</comment>
<organism evidence="1 2">
    <name type="scientific">Flavobacterium limnosediminis JC2902</name>
    <dbReference type="NCBI Taxonomy" id="1341181"/>
    <lineage>
        <taxon>Bacteria</taxon>
        <taxon>Pseudomonadati</taxon>
        <taxon>Bacteroidota</taxon>
        <taxon>Flavobacteriia</taxon>
        <taxon>Flavobacteriales</taxon>
        <taxon>Flavobacteriaceae</taxon>
        <taxon>Flavobacterium</taxon>
    </lineage>
</organism>
<dbReference type="Proteomes" id="UP000018004">
    <property type="component" value="Unassembled WGS sequence"/>
</dbReference>
<protein>
    <submittedName>
        <fullName evidence="1">Uncharacterized protein</fullName>
    </submittedName>
</protein>
<dbReference type="OrthoDB" id="5821096at2"/>
<proteinExistence type="predicted"/>
<keyword evidence="2" id="KW-1185">Reference proteome</keyword>
<dbReference type="eggNOG" id="ENOG5032YMY">
    <property type="taxonomic scope" value="Bacteria"/>
</dbReference>
<reference evidence="1 2" key="1">
    <citation type="submission" date="2013-08" db="EMBL/GenBank/DDBJ databases">
        <title>Flavobacterium limnosediminis JC2902 genome sequencing.</title>
        <authorList>
            <person name="Lee K."/>
            <person name="Yi H."/>
            <person name="Park S."/>
            <person name="Chun J."/>
        </authorList>
    </citation>
    <scope>NUCLEOTIDE SEQUENCE [LARGE SCALE GENOMIC DNA]</scope>
    <source>
        <strain evidence="1 2">JC2902</strain>
    </source>
</reference>
<dbReference type="EMBL" id="AVGG01000005">
    <property type="protein sequence ID" value="ESU28721.1"/>
    <property type="molecule type" value="Genomic_DNA"/>
</dbReference>
<gene>
    <name evidence="1" type="ORF">FLJC2902T_13120</name>
</gene>
<dbReference type="AlphaFoldDB" id="V6SQ30"/>
<dbReference type="PATRIC" id="fig|1341181.4.peg.1292"/>
<accession>V6SQ30</accession>
<evidence type="ECO:0000313" key="1">
    <source>
        <dbReference type="EMBL" id="ESU28721.1"/>
    </source>
</evidence>
<evidence type="ECO:0000313" key="2">
    <source>
        <dbReference type="Proteomes" id="UP000018004"/>
    </source>
</evidence>
<name>V6SQ30_9FLAO</name>